<gene>
    <name evidence="1" type="ORF">A3I56_03100</name>
</gene>
<comment type="caution">
    <text evidence="1">The sequence shown here is derived from an EMBL/GenBank/DDBJ whole genome shotgun (WGS) entry which is preliminary data.</text>
</comment>
<proteinExistence type="predicted"/>
<reference evidence="1 2" key="1">
    <citation type="journal article" date="2016" name="Nat. Commun.">
        <title>Thousands of microbial genomes shed light on interconnected biogeochemical processes in an aquifer system.</title>
        <authorList>
            <person name="Anantharaman K."/>
            <person name="Brown C.T."/>
            <person name="Hug L.A."/>
            <person name="Sharon I."/>
            <person name="Castelle C.J."/>
            <person name="Probst A.J."/>
            <person name="Thomas B.C."/>
            <person name="Singh A."/>
            <person name="Wilkins M.J."/>
            <person name="Karaoz U."/>
            <person name="Brodie E.L."/>
            <person name="Williams K.H."/>
            <person name="Hubbard S.S."/>
            <person name="Banfield J.F."/>
        </authorList>
    </citation>
    <scope>NUCLEOTIDE SEQUENCE [LARGE SCALE GENOMIC DNA]</scope>
</reference>
<sequence length="97" mass="10214">MGRSCDICPGVQCEDAQFFQVKVAGHIVIPGLSSREATVDGPEGSHVTLVIHGEPIENCPALADSALQEHMAAALERDALVLYYALVSLGMASPSSY</sequence>
<dbReference type="EMBL" id="MGBC01000004">
    <property type="protein sequence ID" value="OGK61905.1"/>
    <property type="molecule type" value="Genomic_DNA"/>
</dbReference>
<dbReference type="AlphaFoldDB" id="A0A1F7K259"/>
<name>A0A1F7K259_9BACT</name>
<dbReference type="Proteomes" id="UP000176269">
    <property type="component" value="Unassembled WGS sequence"/>
</dbReference>
<protein>
    <submittedName>
        <fullName evidence="1">Uncharacterized protein</fullName>
    </submittedName>
</protein>
<evidence type="ECO:0000313" key="1">
    <source>
        <dbReference type="EMBL" id="OGK61905.1"/>
    </source>
</evidence>
<organism evidence="1 2">
    <name type="scientific">Candidatus Roizmanbacteria bacterium RIFCSPLOWO2_02_FULL_43_10</name>
    <dbReference type="NCBI Taxonomy" id="1802078"/>
    <lineage>
        <taxon>Bacteria</taxon>
        <taxon>Candidatus Roizmaniibacteriota</taxon>
    </lineage>
</organism>
<evidence type="ECO:0000313" key="2">
    <source>
        <dbReference type="Proteomes" id="UP000176269"/>
    </source>
</evidence>
<accession>A0A1F7K259</accession>